<feature type="transmembrane region" description="Helical" evidence="2">
    <location>
        <begin position="12"/>
        <end position="29"/>
    </location>
</feature>
<dbReference type="PROSITE" id="PS51352">
    <property type="entry name" value="THIOREDOXIN_2"/>
    <property type="match status" value="1"/>
</dbReference>
<dbReference type="InterPro" id="IPR000866">
    <property type="entry name" value="AhpC/TSA"/>
</dbReference>
<evidence type="ECO:0000313" key="4">
    <source>
        <dbReference type="EMBL" id="MCL6275611.1"/>
    </source>
</evidence>
<dbReference type="InterPro" id="IPR036249">
    <property type="entry name" value="Thioredoxin-like_sf"/>
</dbReference>
<dbReference type="Gene3D" id="3.40.30.10">
    <property type="entry name" value="Glutaredoxin"/>
    <property type="match status" value="1"/>
</dbReference>
<dbReference type="PANTHER" id="PTHR42852">
    <property type="entry name" value="THIOL:DISULFIDE INTERCHANGE PROTEIN DSBE"/>
    <property type="match status" value="1"/>
</dbReference>
<organism evidence="4 5">
    <name type="scientific">Flagellimonas spongiicola</name>
    <dbReference type="NCBI Taxonomy" id="2942208"/>
    <lineage>
        <taxon>Bacteria</taxon>
        <taxon>Pseudomonadati</taxon>
        <taxon>Bacteroidota</taxon>
        <taxon>Flavobacteriia</taxon>
        <taxon>Flavobacteriales</taxon>
        <taxon>Flavobacteriaceae</taxon>
        <taxon>Flagellimonas</taxon>
    </lineage>
</organism>
<keyword evidence="2" id="KW-0472">Membrane</keyword>
<evidence type="ECO:0000256" key="1">
    <source>
        <dbReference type="ARBA" id="ARBA00023284"/>
    </source>
</evidence>
<evidence type="ECO:0000259" key="3">
    <source>
        <dbReference type="PROSITE" id="PS51352"/>
    </source>
</evidence>
<dbReference type="Pfam" id="PF00578">
    <property type="entry name" value="AhpC-TSA"/>
    <property type="match status" value="1"/>
</dbReference>
<dbReference type="Proteomes" id="UP001203607">
    <property type="component" value="Unassembled WGS sequence"/>
</dbReference>
<keyword evidence="1" id="KW-0676">Redox-active center</keyword>
<dbReference type="SUPFAM" id="SSF52833">
    <property type="entry name" value="Thioredoxin-like"/>
    <property type="match status" value="1"/>
</dbReference>
<dbReference type="EMBL" id="JAMFMA010000005">
    <property type="protein sequence ID" value="MCL6275611.1"/>
    <property type="molecule type" value="Genomic_DNA"/>
</dbReference>
<keyword evidence="2" id="KW-0812">Transmembrane</keyword>
<sequence length="190" mass="21933">MKLSRSQITNALWIVAILLILFTPVRYHLRMFVGNILFGSTHIVAKDDREILENYNWNLIDLQGNTLSFQDLKGKVVFVNFWATWCPPCVAELPSLVRLHQEYGSKVVFAFVAEDEEEKVRKFLVKKGYQLPVYFETSRTPDLLFSQTIPATYIISKTGEIVVKEFGVAKWDSNRNKQLLEELLAESPTF</sequence>
<dbReference type="InterPro" id="IPR050553">
    <property type="entry name" value="Thioredoxin_ResA/DsbE_sf"/>
</dbReference>
<dbReference type="CDD" id="cd02966">
    <property type="entry name" value="TlpA_like_family"/>
    <property type="match status" value="1"/>
</dbReference>
<accession>A0ABT0PWF5</accession>
<name>A0ABT0PWF5_9FLAO</name>
<protein>
    <submittedName>
        <fullName evidence="4">TlpA family protein disulfide reductase</fullName>
    </submittedName>
</protein>
<comment type="caution">
    <text evidence="4">The sequence shown here is derived from an EMBL/GenBank/DDBJ whole genome shotgun (WGS) entry which is preliminary data.</text>
</comment>
<keyword evidence="5" id="KW-1185">Reference proteome</keyword>
<reference evidence="4 5" key="1">
    <citation type="submission" date="2022-05" db="EMBL/GenBank/DDBJ databases">
        <authorList>
            <person name="Park J.-S."/>
        </authorList>
    </citation>
    <scope>NUCLEOTIDE SEQUENCE [LARGE SCALE GENOMIC DNA]</scope>
    <source>
        <strain evidence="4 5">2012CJ35-5</strain>
    </source>
</reference>
<dbReference type="InterPro" id="IPR017937">
    <property type="entry name" value="Thioredoxin_CS"/>
</dbReference>
<dbReference type="InterPro" id="IPR013766">
    <property type="entry name" value="Thioredoxin_domain"/>
</dbReference>
<dbReference type="RefSeq" id="WP_249658799.1">
    <property type="nucleotide sequence ID" value="NZ_JAMFMA010000005.1"/>
</dbReference>
<keyword evidence="2" id="KW-1133">Transmembrane helix</keyword>
<feature type="domain" description="Thioredoxin" evidence="3">
    <location>
        <begin position="48"/>
        <end position="185"/>
    </location>
</feature>
<evidence type="ECO:0000256" key="2">
    <source>
        <dbReference type="SAM" id="Phobius"/>
    </source>
</evidence>
<dbReference type="PANTHER" id="PTHR42852:SF17">
    <property type="entry name" value="THIOREDOXIN-LIKE PROTEIN HI_1115"/>
    <property type="match status" value="1"/>
</dbReference>
<gene>
    <name evidence="4" type="ORF">M3P19_16475</name>
</gene>
<dbReference type="PROSITE" id="PS00194">
    <property type="entry name" value="THIOREDOXIN_1"/>
    <property type="match status" value="1"/>
</dbReference>
<proteinExistence type="predicted"/>
<evidence type="ECO:0000313" key="5">
    <source>
        <dbReference type="Proteomes" id="UP001203607"/>
    </source>
</evidence>